<dbReference type="AlphaFoldDB" id="A0A7X6BFU9"/>
<organism evidence="1 2">
    <name type="scientific">Sphingomonas kaistensis</name>
    <dbReference type="NCBI Taxonomy" id="298708"/>
    <lineage>
        <taxon>Bacteria</taxon>
        <taxon>Pseudomonadati</taxon>
        <taxon>Pseudomonadota</taxon>
        <taxon>Alphaproteobacteria</taxon>
        <taxon>Sphingomonadales</taxon>
        <taxon>Sphingomonadaceae</taxon>
        <taxon>Sphingomonas</taxon>
    </lineage>
</organism>
<sequence length="293" mass="31870">MREAELAFLNAPFEADGWRTALRRLSYATGSAVTQLCGGGMGPTLSFNFFSEERHDPRGHLVNPQLYGPENWRINCSTGVARSIQFERHYAAYRSANPTDFYDDAVSDLDLPFGCQSPLMLDPDGGLVGLAVLRSSRDGPCSPDLIDVFARVARQAHRAVRVEIALGQARGEDMLAGLADSGEMTLLLDRHGRLVAMTETAEAMFDAPCGLRLAGLAVRLADPQEDCALRKAMARLLDGDVIGGPVVHECRIGRSAERPAGMWQLFVTRLPAKRDLLGVEAQLALTLRPLLAP</sequence>
<proteinExistence type="predicted"/>
<dbReference type="Proteomes" id="UP000558192">
    <property type="component" value="Unassembled WGS sequence"/>
</dbReference>
<protein>
    <recommendedName>
        <fullName evidence="3">GAF domain-containing protein</fullName>
    </recommendedName>
</protein>
<dbReference type="EMBL" id="JAATJC010000001">
    <property type="protein sequence ID" value="NJC04342.1"/>
    <property type="molecule type" value="Genomic_DNA"/>
</dbReference>
<reference evidence="1 2" key="1">
    <citation type="submission" date="2020-03" db="EMBL/GenBank/DDBJ databases">
        <title>Genomic Encyclopedia of Type Strains, Phase IV (KMG-IV): sequencing the most valuable type-strain genomes for metagenomic binning, comparative biology and taxonomic classification.</title>
        <authorList>
            <person name="Goeker M."/>
        </authorList>
    </citation>
    <scope>NUCLEOTIDE SEQUENCE [LARGE SCALE GENOMIC DNA]</scope>
    <source>
        <strain evidence="1 2">DSM 16846</strain>
    </source>
</reference>
<name>A0A7X6BFU9_9SPHN</name>
<evidence type="ECO:0000313" key="1">
    <source>
        <dbReference type="EMBL" id="NJC04342.1"/>
    </source>
</evidence>
<gene>
    <name evidence="1" type="ORF">GGQ97_000135</name>
</gene>
<evidence type="ECO:0000313" key="2">
    <source>
        <dbReference type="Proteomes" id="UP000558192"/>
    </source>
</evidence>
<comment type="caution">
    <text evidence="1">The sequence shown here is derived from an EMBL/GenBank/DDBJ whole genome shotgun (WGS) entry which is preliminary data.</text>
</comment>
<accession>A0A7X6BFU9</accession>
<evidence type="ECO:0008006" key="3">
    <source>
        <dbReference type="Google" id="ProtNLM"/>
    </source>
</evidence>
<keyword evidence="2" id="KW-1185">Reference proteome</keyword>